<dbReference type="AlphaFoldDB" id="A0AAX4H993"/>
<organism evidence="3 4">
    <name type="scientific">Australozyma saopauloensis</name>
    <dbReference type="NCBI Taxonomy" id="291208"/>
    <lineage>
        <taxon>Eukaryota</taxon>
        <taxon>Fungi</taxon>
        <taxon>Dikarya</taxon>
        <taxon>Ascomycota</taxon>
        <taxon>Saccharomycotina</taxon>
        <taxon>Pichiomycetes</taxon>
        <taxon>Metschnikowiaceae</taxon>
        <taxon>Australozyma</taxon>
    </lineage>
</organism>
<dbReference type="RefSeq" id="XP_062877516.1">
    <property type="nucleotide sequence ID" value="XM_063021446.1"/>
</dbReference>
<dbReference type="InterPro" id="IPR045107">
    <property type="entry name" value="SAC3/GANP/THP3"/>
</dbReference>
<accession>A0AAX4H993</accession>
<dbReference type="Gene3D" id="1.25.40.990">
    <property type="match status" value="1"/>
</dbReference>
<feature type="region of interest" description="Disordered" evidence="1">
    <location>
        <begin position="1"/>
        <end position="40"/>
    </location>
</feature>
<evidence type="ECO:0000313" key="3">
    <source>
        <dbReference type="EMBL" id="WPK25133.1"/>
    </source>
</evidence>
<feature type="region of interest" description="Disordered" evidence="1">
    <location>
        <begin position="115"/>
        <end position="160"/>
    </location>
</feature>
<dbReference type="KEGG" id="asau:88173501"/>
<protein>
    <recommendedName>
        <fullName evidence="2">SAC3/GANP/THP3 conserved domain-containing protein</fullName>
    </recommendedName>
</protein>
<evidence type="ECO:0000313" key="4">
    <source>
        <dbReference type="Proteomes" id="UP001338582"/>
    </source>
</evidence>
<reference evidence="3 4" key="1">
    <citation type="submission" date="2023-10" db="EMBL/GenBank/DDBJ databases">
        <title>Draft Genome Sequence of Candida saopaulonensis from a very Premature Infant with Sepsis.</title>
        <authorList>
            <person name="Ning Y."/>
            <person name="Dai R."/>
            <person name="Xiao M."/>
            <person name="Xu Y."/>
            <person name="Yan Q."/>
            <person name="Zhang L."/>
        </authorList>
    </citation>
    <scope>NUCLEOTIDE SEQUENCE [LARGE SCALE GENOMIC DNA]</scope>
    <source>
        <strain evidence="3 4">19XY460</strain>
    </source>
</reference>
<dbReference type="Proteomes" id="UP001338582">
    <property type="component" value="Chromosome 3"/>
</dbReference>
<gene>
    <name evidence="3" type="ORF">PUMCH_002436</name>
</gene>
<feature type="domain" description="SAC3/GANP/THP3 conserved" evidence="2">
    <location>
        <begin position="172"/>
        <end position="412"/>
    </location>
</feature>
<evidence type="ECO:0000256" key="1">
    <source>
        <dbReference type="SAM" id="MobiDB-lite"/>
    </source>
</evidence>
<evidence type="ECO:0000259" key="2">
    <source>
        <dbReference type="Pfam" id="PF03399"/>
    </source>
</evidence>
<name>A0AAX4H993_9ASCO</name>
<sequence length="447" mass="51626">MRPYNEVNPTGLGQKEPKKRKTEVQNGNKNSSGPQNEANWPQSLLDFVNKSFQQAELLDAAQRTIFNDQIQQLIYVAAKEKKIWSNPWHLQRLPIFDASAPLQLVQDAPEIAPSQSFGTGLLPKKSKKFDSNERKNQRSARFGSPDIATKPQPIVDPRKPIRGTLEALEKRYLRLTSAPDPSTVRPQSVLELSLKFVVDNYRNSNKQYNYINDQLKAIRQDLTVQHIKNTFAIKVYEVHGRIAIENSDLGEFNQCLSQLRNLYNSSKEEELYMQTYEFQCYSVLYFLITGNNAGINSIHIELLARDAATDVNRLAKKYQRHRECLYKVIGFQQLLIEGNYHKFFQEFRYFLTANIPCAVLLIQNFILTKERLIAMNTMSKAYKKLPREYILLELAFEDVAQYTEFCKNFELEQFDTGTEFDLGSARAKLQAIIDQGRFKKVDIKGQV</sequence>
<dbReference type="GO" id="GO:0005634">
    <property type="term" value="C:nucleus"/>
    <property type="evidence" value="ECO:0007669"/>
    <property type="project" value="TreeGrafter"/>
</dbReference>
<feature type="compositionally biased region" description="Polar residues" evidence="1">
    <location>
        <begin position="24"/>
        <end position="40"/>
    </location>
</feature>
<keyword evidence="4" id="KW-1185">Reference proteome</keyword>
<dbReference type="EMBL" id="CP138896">
    <property type="protein sequence ID" value="WPK25133.1"/>
    <property type="molecule type" value="Genomic_DNA"/>
</dbReference>
<dbReference type="Pfam" id="PF03399">
    <property type="entry name" value="SAC3_GANP"/>
    <property type="match status" value="1"/>
</dbReference>
<dbReference type="InterPro" id="IPR005062">
    <property type="entry name" value="SAC3/GANP/THP3_conserved"/>
</dbReference>
<dbReference type="PANTHER" id="PTHR12436:SF4">
    <property type="entry name" value="LEUKOCYTE RECEPTOR CLUSTER MEMBER 8"/>
    <property type="match status" value="1"/>
</dbReference>
<dbReference type="PANTHER" id="PTHR12436">
    <property type="entry name" value="80 KDA MCM3-ASSOCIATED PROTEIN"/>
    <property type="match status" value="1"/>
</dbReference>
<dbReference type="GeneID" id="88173501"/>
<proteinExistence type="predicted"/>